<dbReference type="SFLD" id="SFLDF00344">
    <property type="entry name" value="ELP3-like"/>
    <property type="match status" value="1"/>
</dbReference>
<keyword evidence="22" id="KW-1185">Reference proteome</keyword>
<evidence type="ECO:0000256" key="7">
    <source>
        <dbReference type="ARBA" id="ARBA00022691"/>
    </source>
</evidence>
<organism evidence="21 22">
    <name type="scientific">Pipistrellus kuhlii</name>
    <name type="common">Kuhl's pipistrelle</name>
    <dbReference type="NCBI Taxonomy" id="59472"/>
    <lineage>
        <taxon>Eukaryota</taxon>
        <taxon>Metazoa</taxon>
        <taxon>Chordata</taxon>
        <taxon>Craniata</taxon>
        <taxon>Vertebrata</taxon>
        <taxon>Euteleostomi</taxon>
        <taxon>Mammalia</taxon>
        <taxon>Eutheria</taxon>
        <taxon>Laurasiatheria</taxon>
        <taxon>Chiroptera</taxon>
        <taxon>Yangochiroptera</taxon>
        <taxon>Vespertilionidae</taxon>
        <taxon>Pipistrellus</taxon>
    </lineage>
</organism>
<dbReference type="EC" id="2.3.1.-" evidence="17"/>
<keyword evidence="4" id="KW-0004">4Fe-4S</keyword>
<dbReference type="InterPro" id="IPR007197">
    <property type="entry name" value="rSAM"/>
</dbReference>
<dbReference type="GO" id="GO:0005737">
    <property type="term" value="C:cytoplasm"/>
    <property type="evidence" value="ECO:0007669"/>
    <property type="project" value="TreeGrafter"/>
</dbReference>
<dbReference type="Pfam" id="PF04055">
    <property type="entry name" value="Radical_SAM"/>
    <property type="match status" value="1"/>
</dbReference>
<dbReference type="Pfam" id="PF16199">
    <property type="entry name" value="Radical_SAM_C"/>
    <property type="match status" value="1"/>
</dbReference>
<gene>
    <name evidence="21" type="ORF">mPipKuh1_004381</name>
</gene>
<feature type="binding site" evidence="18">
    <location>
        <position position="112"/>
    </location>
    <ligand>
        <name>[4Fe-4S] cluster</name>
        <dbReference type="ChEBI" id="CHEBI:49883"/>
        <note>4Fe-4S-S-AdoMet</note>
    </ligand>
</feature>
<dbReference type="SUPFAM" id="SSF102114">
    <property type="entry name" value="Radical SAM enzymes"/>
    <property type="match status" value="1"/>
</dbReference>
<evidence type="ECO:0000256" key="3">
    <source>
        <dbReference type="ARBA" id="ARBA00020266"/>
    </source>
</evidence>
<keyword evidence="13 17" id="KW-0012">Acyltransferase</keyword>
<dbReference type="InterPro" id="IPR032432">
    <property type="entry name" value="Radical_SAM_C"/>
</dbReference>
<evidence type="ECO:0000313" key="22">
    <source>
        <dbReference type="Proteomes" id="UP000558488"/>
    </source>
</evidence>
<evidence type="ECO:0000256" key="14">
    <source>
        <dbReference type="ARBA" id="ARBA00047372"/>
    </source>
</evidence>
<dbReference type="GO" id="GO:0046872">
    <property type="term" value="F:metal ion binding"/>
    <property type="evidence" value="ECO:0007669"/>
    <property type="project" value="UniProtKB-KW"/>
</dbReference>
<evidence type="ECO:0000256" key="17">
    <source>
        <dbReference type="PIRNR" id="PIRNR005669"/>
    </source>
</evidence>
<keyword evidence="10" id="KW-0694">RNA-binding</keyword>
<evidence type="ECO:0000256" key="12">
    <source>
        <dbReference type="ARBA" id="ARBA00023014"/>
    </source>
</evidence>
<evidence type="ECO:0000256" key="18">
    <source>
        <dbReference type="PIRSR" id="PIRSR005669-1"/>
    </source>
</evidence>
<dbReference type="GO" id="GO:0033588">
    <property type="term" value="C:elongator holoenzyme complex"/>
    <property type="evidence" value="ECO:0007669"/>
    <property type="project" value="TreeGrafter"/>
</dbReference>
<evidence type="ECO:0000313" key="21">
    <source>
        <dbReference type="EMBL" id="KAF6346449.1"/>
    </source>
</evidence>
<protein>
    <recommendedName>
        <fullName evidence="3 17">Elongator complex protein 3</fullName>
        <ecNumber evidence="17">2.3.1.-</ecNumber>
    </recommendedName>
</protein>
<evidence type="ECO:0000256" key="9">
    <source>
        <dbReference type="ARBA" id="ARBA00022723"/>
    </source>
</evidence>
<dbReference type="GO" id="GO:0051539">
    <property type="term" value="F:4 iron, 4 sulfur cluster binding"/>
    <property type="evidence" value="ECO:0007669"/>
    <property type="project" value="UniProtKB-KW"/>
</dbReference>
<comment type="similarity">
    <text evidence="2 17">Belongs to the ELP3 family.</text>
</comment>
<dbReference type="PIRSF" id="PIRSF005669">
    <property type="entry name" value="Hist_AcTrfase_ELP3"/>
    <property type="match status" value="1"/>
</dbReference>
<comment type="cofactor">
    <cofactor evidence="17 18">
        <name>[4Fe-4S] cluster</name>
        <dbReference type="ChEBI" id="CHEBI:49883"/>
    </cofactor>
    <text evidence="17 18">Binds 1 [4Fe-4S] cluster. The cluster is coordinated with 3 cysteines and an exchangeable S-adenosyl-L-methionine.</text>
</comment>
<dbReference type="Pfam" id="PF23613">
    <property type="entry name" value="ELP3_N"/>
    <property type="match status" value="1"/>
</dbReference>
<dbReference type="UniPathway" id="UPA00988"/>
<comment type="catalytic activity">
    <reaction evidence="14">
        <text>uridine(34) in tRNA + acetyl-CoA + S-adenosyl-L-methionine + H2O = 5-(carboxymethyl)uridine(34) in tRNA + 5'-deoxyadenosine + L-methionine + CoA + 2 H(+)</text>
        <dbReference type="Rhea" id="RHEA:61020"/>
        <dbReference type="Rhea" id="RHEA-COMP:10407"/>
        <dbReference type="Rhea" id="RHEA-COMP:11727"/>
        <dbReference type="ChEBI" id="CHEBI:15377"/>
        <dbReference type="ChEBI" id="CHEBI:15378"/>
        <dbReference type="ChEBI" id="CHEBI:17319"/>
        <dbReference type="ChEBI" id="CHEBI:57287"/>
        <dbReference type="ChEBI" id="CHEBI:57288"/>
        <dbReference type="ChEBI" id="CHEBI:57844"/>
        <dbReference type="ChEBI" id="CHEBI:59789"/>
        <dbReference type="ChEBI" id="CHEBI:65315"/>
        <dbReference type="ChEBI" id="CHEBI:74882"/>
        <dbReference type="EC" id="2.3.1.311"/>
    </reaction>
    <physiologicalReaction direction="left-to-right" evidence="14">
        <dbReference type="Rhea" id="RHEA:61021"/>
    </physiologicalReaction>
</comment>
<dbReference type="GO" id="GO:0106261">
    <property type="term" value="F:tRNA uridine(34) acetyltransferase activity"/>
    <property type="evidence" value="ECO:0007669"/>
    <property type="project" value="UniProtKB-EC"/>
</dbReference>
<evidence type="ECO:0000256" key="2">
    <source>
        <dbReference type="ARBA" id="ARBA00005494"/>
    </source>
</evidence>
<dbReference type="InterPro" id="IPR006638">
    <property type="entry name" value="Elp3/MiaA/NifB-like_rSAM"/>
</dbReference>
<dbReference type="GO" id="GO:0002926">
    <property type="term" value="P:tRNA wobble base 5-methoxycarbonylmethyl-2-thiouridinylation"/>
    <property type="evidence" value="ECO:0007669"/>
    <property type="project" value="TreeGrafter"/>
</dbReference>
<dbReference type="PROSITE" id="PS51918">
    <property type="entry name" value="RADICAL_SAM"/>
    <property type="match status" value="1"/>
</dbReference>
<keyword evidence="11 18" id="KW-0408">Iron</keyword>
<feature type="binding site" evidence="18">
    <location>
        <position position="99"/>
    </location>
    <ligand>
        <name>[4Fe-4S] cluster</name>
        <dbReference type="ChEBI" id="CHEBI:49883"/>
        <note>4Fe-4S-S-AdoMet</note>
    </ligand>
</feature>
<dbReference type="SFLD" id="SFLDS00029">
    <property type="entry name" value="Radical_SAM"/>
    <property type="match status" value="1"/>
</dbReference>
<dbReference type="PANTHER" id="PTHR11135:SF0">
    <property type="entry name" value="ELONGATOR COMPLEX PROTEIN 3"/>
    <property type="match status" value="1"/>
</dbReference>
<dbReference type="FunFam" id="3.40.630.30:FF:000003">
    <property type="entry name" value="Elongator complex protein 3"/>
    <property type="match status" value="1"/>
</dbReference>
<feature type="domain" description="N-acetyltransferase" evidence="19">
    <location>
        <begin position="396"/>
        <end position="548"/>
    </location>
</feature>
<keyword evidence="8 17" id="KW-0819">tRNA processing</keyword>
<dbReference type="SFLD" id="SFLDG01086">
    <property type="entry name" value="elongater_protein-like"/>
    <property type="match status" value="1"/>
</dbReference>
<dbReference type="InterPro" id="IPR000182">
    <property type="entry name" value="GNAT_dom"/>
</dbReference>
<dbReference type="InterPro" id="IPR056591">
    <property type="entry name" value="ELP3-like_N"/>
</dbReference>
<keyword evidence="9 17" id="KW-0479">Metal-binding</keyword>
<keyword evidence="6 17" id="KW-0808">Transferase</keyword>
<comment type="function">
    <text evidence="15">Catalytic tRNA acetyltransferase subunit of the elongator complex which is required for multiple tRNA modifications, including mcm5U (5-methoxycarbonylmethyl uridine), mcm5s2U (5-methoxycarbonylmethyl-2-thiouridine), and ncm5U (5-carbamoylmethyl uridine). In the elongator complex, acts as a tRNA uridine(34) acetyltransferase by mediating formation of carboxymethyluridine in the wobble base at position 34 in tRNAs. May also act as a protein lysine acetyltransferase by mediating acetylation of target proteins; such activity is however unclear in vivo and recent evidences suggest that ELP3 primarily acts as a tRNA acetyltransferase. Involved in neurogenesis: regulates the migration and branching of projection neurons in the developing cerebral cortex, through a process depending on alpha-tubulin acetylation. Required for acetylation of GJA1 in the developing cerebral cortex.</text>
</comment>
<sequence length="548" mass="62478">MRQKRKGDLSPAELMMLTIGDVIKQLIEAHEQGKDIDLNKLKTKTAAKYGLSAQPRLVDIIAAVPPQYRKVLVPKLKAKPIRTASGIAVVAVMCKPHRCPHISFTGNICVYCPGGPDSDFEYSTQSYTGYEPTSMRAIRARYDPYIQTRHRIEQLKQLGHSVDKVEFIVMGGTFMALPEEYRDYFIRNLHDALSGHTSNNIYEAVKYSERSLTKCIGITIETRPDYCMKRHLSDMLTYGCTRLEIGVQSVYEDVARDTNRGHTVKAVCESFHLAKDSGFKVVAHMMPDLPNVGLERDIDQFIEFFENPAFRPDGLKLYPTLVIRGTGLYELWKSGRYKSYSPSDLIELVARILALVPPWTRVYRVQRDIPMPLVSSGVEHGNLRELAFARMKDLGIQCRDVRTREVGIQEIHHKVRPYQVELVRRDYVANGGWETFLSYEDPDQDILIGLLRLRKCSEETFRFELVGGVSIVRELHVYGSVVPVSSRDPTKFQHQGFGMLLMEEAERIAREEHGSGKIAVISGVGTRNYYRKIGYRLQGPYMVKTLKY</sequence>
<dbReference type="SUPFAM" id="SSF55729">
    <property type="entry name" value="Acyl-CoA N-acyltransferases (Nat)"/>
    <property type="match status" value="1"/>
</dbReference>
<evidence type="ECO:0000256" key="1">
    <source>
        <dbReference type="ARBA" id="ARBA00005043"/>
    </source>
</evidence>
<dbReference type="NCBIfam" id="TIGR01211">
    <property type="entry name" value="ELP3"/>
    <property type="match status" value="1"/>
</dbReference>
<dbReference type="InterPro" id="IPR034687">
    <property type="entry name" value="ELP3-like"/>
</dbReference>
<evidence type="ECO:0000256" key="4">
    <source>
        <dbReference type="ARBA" id="ARBA00022485"/>
    </source>
</evidence>
<evidence type="ECO:0000256" key="5">
    <source>
        <dbReference type="ARBA" id="ARBA00022555"/>
    </source>
</evidence>
<keyword evidence="12 17" id="KW-0411">Iron-sulfur</keyword>
<feature type="domain" description="Radical SAM core" evidence="20">
    <location>
        <begin position="82"/>
        <end position="372"/>
    </location>
</feature>
<evidence type="ECO:0000256" key="6">
    <source>
        <dbReference type="ARBA" id="ARBA00022679"/>
    </source>
</evidence>
<evidence type="ECO:0000256" key="11">
    <source>
        <dbReference type="ARBA" id="ARBA00023004"/>
    </source>
</evidence>
<evidence type="ECO:0000256" key="8">
    <source>
        <dbReference type="ARBA" id="ARBA00022694"/>
    </source>
</evidence>
<dbReference type="InterPro" id="IPR039661">
    <property type="entry name" value="ELP3"/>
</dbReference>
<dbReference type="SMART" id="SM00729">
    <property type="entry name" value="Elp3"/>
    <property type="match status" value="1"/>
</dbReference>
<dbReference type="GO" id="GO:0000049">
    <property type="term" value="F:tRNA binding"/>
    <property type="evidence" value="ECO:0007669"/>
    <property type="project" value="UniProtKB-KW"/>
</dbReference>
<comment type="subunit">
    <text evidence="16">Component of the elongator complex which consists of ELP1, ELP2, ELP3, ELP4, ELP5 and ELP6. ELP1, ELP2 and ELP3 form the elongator core complex. Interacts with alpha-tubulin.</text>
</comment>
<dbReference type="PROSITE" id="PS51186">
    <property type="entry name" value="GNAT"/>
    <property type="match status" value="1"/>
</dbReference>
<evidence type="ECO:0000256" key="13">
    <source>
        <dbReference type="ARBA" id="ARBA00023315"/>
    </source>
</evidence>
<dbReference type="AlphaFoldDB" id="A0A7J7X9S6"/>
<dbReference type="GO" id="GO:0005634">
    <property type="term" value="C:nucleus"/>
    <property type="evidence" value="ECO:0007669"/>
    <property type="project" value="TreeGrafter"/>
</dbReference>
<accession>A0A7J7X9S6</accession>
<evidence type="ECO:0000259" key="19">
    <source>
        <dbReference type="PROSITE" id="PS51186"/>
    </source>
</evidence>
<evidence type="ECO:0000256" key="16">
    <source>
        <dbReference type="ARBA" id="ARBA00062573"/>
    </source>
</evidence>
<feature type="binding site" evidence="18">
    <location>
        <position position="109"/>
    </location>
    <ligand>
        <name>[4Fe-4S] cluster</name>
        <dbReference type="ChEBI" id="CHEBI:49883"/>
        <note>4Fe-4S-S-AdoMet</note>
    </ligand>
</feature>
<dbReference type="InterPro" id="IPR016181">
    <property type="entry name" value="Acyl_CoA_acyltransferase"/>
</dbReference>
<dbReference type="CDD" id="cd01335">
    <property type="entry name" value="Radical_SAM"/>
    <property type="match status" value="1"/>
</dbReference>
<keyword evidence="7 17" id="KW-0949">S-adenosyl-L-methionine</keyword>
<dbReference type="Proteomes" id="UP000558488">
    <property type="component" value="Unassembled WGS sequence"/>
</dbReference>
<comment type="function">
    <text evidence="17">Catalytic tRNA acetyltransferase subunit of the elongator complex, which is required for multiple tRNA modifications, including mcm5U (5-methoxycarbonylmethyl uridine), mcm5s2U (5-methoxycarbonylmethyl-2-thiouridine), and ncm5U (5-carbamoylmethyl uridine). In the elongator complex, acts as a tRNA uridine(34) acetyltransferase by mediating formation of carboxymethyluridine in the wobble base at position 34 in tRNAs.</text>
</comment>
<keyword evidence="5 17" id="KW-0820">tRNA-binding</keyword>
<comment type="pathway">
    <text evidence="1">tRNA modification; 5-methoxycarbonylmethyl-2-thiouridine-tRNA biosynthesis.</text>
</comment>
<dbReference type="PANTHER" id="PTHR11135">
    <property type="entry name" value="HISTONE ACETYLTRANSFERASE-RELATED"/>
    <property type="match status" value="1"/>
</dbReference>
<dbReference type="EMBL" id="JACAGB010000008">
    <property type="protein sequence ID" value="KAF6346449.1"/>
    <property type="molecule type" value="Genomic_DNA"/>
</dbReference>
<reference evidence="21 22" key="1">
    <citation type="journal article" date="2020" name="Nature">
        <title>Six reference-quality genomes reveal evolution of bat adaptations.</title>
        <authorList>
            <person name="Jebb D."/>
            <person name="Huang Z."/>
            <person name="Pippel M."/>
            <person name="Hughes G.M."/>
            <person name="Lavrichenko K."/>
            <person name="Devanna P."/>
            <person name="Winkler S."/>
            <person name="Jermiin L.S."/>
            <person name="Skirmuntt E.C."/>
            <person name="Katzourakis A."/>
            <person name="Burkitt-Gray L."/>
            <person name="Ray D.A."/>
            <person name="Sullivan K.A.M."/>
            <person name="Roscito J.G."/>
            <person name="Kirilenko B.M."/>
            <person name="Davalos L.M."/>
            <person name="Corthals A.P."/>
            <person name="Power M.L."/>
            <person name="Jones G."/>
            <person name="Ransome R.D."/>
            <person name="Dechmann D.K.N."/>
            <person name="Locatelli A.G."/>
            <person name="Puechmaille S.J."/>
            <person name="Fedrigo O."/>
            <person name="Jarvis E.D."/>
            <person name="Hiller M."/>
            <person name="Vernes S.C."/>
            <person name="Myers E.W."/>
            <person name="Teeling E.C."/>
        </authorList>
    </citation>
    <scope>NUCLEOTIDE SEQUENCE [LARGE SCALE GENOMIC DNA]</scope>
    <source>
        <strain evidence="21">MPipKuh1</strain>
        <tissue evidence="21">Flight muscle</tissue>
    </source>
</reference>
<comment type="caution">
    <text evidence="21">The sequence shown here is derived from an EMBL/GenBank/DDBJ whole genome shotgun (WGS) entry which is preliminary data.</text>
</comment>
<name>A0A7J7X9S6_PIPKU</name>
<dbReference type="InterPro" id="IPR058240">
    <property type="entry name" value="rSAM_sf"/>
</dbReference>
<evidence type="ECO:0000256" key="15">
    <source>
        <dbReference type="ARBA" id="ARBA00059132"/>
    </source>
</evidence>
<proteinExistence type="inferred from homology"/>
<evidence type="ECO:0000256" key="10">
    <source>
        <dbReference type="ARBA" id="ARBA00022884"/>
    </source>
</evidence>
<evidence type="ECO:0000259" key="20">
    <source>
        <dbReference type="PROSITE" id="PS51918"/>
    </source>
</evidence>
<dbReference type="Gene3D" id="3.40.630.30">
    <property type="match status" value="1"/>
</dbReference>